<dbReference type="GO" id="GO:0006633">
    <property type="term" value="P:fatty acid biosynthetic process"/>
    <property type="evidence" value="ECO:0007669"/>
    <property type="project" value="TreeGrafter"/>
</dbReference>
<dbReference type="FunFam" id="3.40.50.720:FF:000084">
    <property type="entry name" value="Short-chain dehydrogenase reductase"/>
    <property type="match status" value="1"/>
</dbReference>
<reference evidence="3" key="2">
    <citation type="submission" date="2020-09" db="EMBL/GenBank/DDBJ databases">
        <authorList>
            <person name="Sun Q."/>
            <person name="Zhou Y."/>
        </authorList>
    </citation>
    <scope>NUCLEOTIDE SEQUENCE</scope>
    <source>
        <strain evidence="3">CGMCC 1.15178</strain>
    </source>
</reference>
<dbReference type="GO" id="GO:0008206">
    <property type="term" value="P:bile acid metabolic process"/>
    <property type="evidence" value="ECO:0007669"/>
    <property type="project" value="UniProtKB-ARBA"/>
</dbReference>
<sequence>MISLGLDGKIAIVTGGSAGIGFAIASELAEAGVAVVLADVAEEGAAKAEMLRGRGAKAHFVRTNVAVSNDVVTLVDEVMASFGRIDILVNNAGIYPRGGLLDTSEEMWDRVMDINLKSMFLCSQAVVPHMKKQGKGSIVNLSSSHAFIGLPELLAYSVSKGGISTLTRNLAGALARDRIRVNGVNPGWVATEKELAERQEAGQSLEWLIERGKELPLGRMQTGQDAANAVLFLVSDLADQVTGQIIHADGGKEVATLFDDRSLEVRKEVL</sequence>
<dbReference type="Gene3D" id="3.40.50.720">
    <property type="entry name" value="NAD(P)-binding Rossmann-like Domain"/>
    <property type="match status" value="1"/>
</dbReference>
<evidence type="ECO:0000256" key="1">
    <source>
        <dbReference type="ARBA" id="ARBA00006484"/>
    </source>
</evidence>
<evidence type="ECO:0000313" key="4">
    <source>
        <dbReference type="Proteomes" id="UP000612456"/>
    </source>
</evidence>
<dbReference type="PRINTS" id="PR00080">
    <property type="entry name" value="SDRFAMILY"/>
</dbReference>
<keyword evidence="4" id="KW-1185">Reference proteome</keyword>
<proteinExistence type="inferred from homology"/>
<dbReference type="CDD" id="cd05233">
    <property type="entry name" value="SDR_c"/>
    <property type="match status" value="1"/>
</dbReference>
<dbReference type="Proteomes" id="UP000612456">
    <property type="component" value="Unassembled WGS sequence"/>
</dbReference>
<dbReference type="PANTHER" id="PTHR42760:SF122">
    <property type="entry name" value="NAD(P)-BINDING PROTEIN"/>
    <property type="match status" value="1"/>
</dbReference>
<reference evidence="3" key="1">
    <citation type="journal article" date="2014" name="Int. J. Syst. Evol. Microbiol.">
        <title>Complete genome sequence of Corynebacterium casei LMG S-19264T (=DSM 44701T), isolated from a smear-ripened cheese.</title>
        <authorList>
            <consortium name="US DOE Joint Genome Institute (JGI-PGF)"/>
            <person name="Walter F."/>
            <person name="Albersmeier A."/>
            <person name="Kalinowski J."/>
            <person name="Ruckert C."/>
        </authorList>
    </citation>
    <scope>NUCLEOTIDE SEQUENCE</scope>
    <source>
        <strain evidence="3">CGMCC 1.15178</strain>
    </source>
</reference>
<comment type="similarity">
    <text evidence="1">Belongs to the short-chain dehydrogenases/reductases (SDR) family.</text>
</comment>
<dbReference type="NCBIfam" id="NF004847">
    <property type="entry name" value="PRK06198.1"/>
    <property type="match status" value="1"/>
</dbReference>
<dbReference type="Pfam" id="PF13561">
    <property type="entry name" value="adh_short_C2"/>
    <property type="match status" value="1"/>
</dbReference>
<evidence type="ECO:0000256" key="2">
    <source>
        <dbReference type="ARBA" id="ARBA00023002"/>
    </source>
</evidence>
<dbReference type="InterPro" id="IPR036291">
    <property type="entry name" value="NAD(P)-bd_dom_sf"/>
</dbReference>
<protein>
    <submittedName>
        <fullName evidence="3">Oxidoreductase</fullName>
    </submittedName>
</protein>
<organism evidence="3 4">
    <name type="scientific">Paenibacillus nasutitermitis</name>
    <dbReference type="NCBI Taxonomy" id="1652958"/>
    <lineage>
        <taxon>Bacteria</taxon>
        <taxon>Bacillati</taxon>
        <taxon>Bacillota</taxon>
        <taxon>Bacilli</taxon>
        <taxon>Bacillales</taxon>
        <taxon>Paenibacillaceae</taxon>
        <taxon>Paenibacillus</taxon>
    </lineage>
</organism>
<comment type="caution">
    <text evidence="3">The sequence shown here is derived from an EMBL/GenBank/DDBJ whole genome shotgun (WGS) entry which is preliminary data.</text>
</comment>
<dbReference type="InterPro" id="IPR002347">
    <property type="entry name" value="SDR_fam"/>
</dbReference>
<dbReference type="PROSITE" id="PS00061">
    <property type="entry name" value="ADH_SHORT"/>
    <property type="match status" value="1"/>
</dbReference>
<dbReference type="GO" id="GO:0016616">
    <property type="term" value="F:oxidoreductase activity, acting on the CH-OH group of donors, NAD or NADP as acceptor"/>
    <property type="evidence" value="ECO:0007669"/>
    <property type="project" value="TreeGrafter"/>
</dbReference>
<dbReference type="PRINTS" id="PR00081">
    <property type="entry name" value="GDHRDH"/>
</dbReference>
<dbReference type="EMBL" id="BMHP01000003">
    <property type="protein sequence ID" value="GGD79914.1"/>
    <property type="molecule type" value="Genomic_DNA"/>
</dbReference>
<dbReference type="InterPro" id="IPR020904">
    <property type="entry name" value="Sc_DH/Rdtase_CS"/>
</dbReference>
<dbReference type="GO" id="GO:0048038">
    <property type="term" value="F:quinone binding"/>
    <property type="evidence" value="ECO:0007669"/>
    <property type="project" value="TreeGrafter"/>
</dbReference>
<evidence type="ECO:0000313" key="3">
    <source>
        <dbReference type="EMBL" id="GGD79914.1"/>
    </source>
</evidence>
<dbReference type="RefSeq" id="WP_188994678.1">
    <property type="nucleotide sequence ID" value="NZ_BMHP01000003.1"/>
</dbReference>
<dbReference type="NCBIfam" id="NF005559">
    <property type="entry name" value="PRK07231.1"/>
    <property type="match status" value="1"/>
</dbReference>
<keyword evidence="2" id="KW-0560">Oxidoreductase</keyword>
<dbReference type="AlphaFoldDB" id="A0A916Z7Q6"/>
<dbReference type="SUPFAM" id="SSF51735">
    <property type="entry name" value="NAD(P)-binding Rossmann-fold domains"/>
    <property type="match status" value="1"/>
</dbReference>
<gene>
    <name evidence="3" type="ORF">GCM10010911_42530</name>
</gene>
<accession>A0A916Z7Q6</accession>
<name>A0A916Z7Q6_9BACL</name>
<dbReference type="PANTHER" id="PTHR42760">
    <property type="entry name" value="SHORT-CHAIN DEHYDROGENASES/REDUCTASES FAMILY MEMBER"/>
    <property type="match status" value="1"/>
</dbReference>